<evidence type="ECO:0000256" key="2">
    <source>
        <dbReference type="SAM" id="SignalP"/>
    </source>
</evidence>
<evidence type="ECO:0000313" key="3">
    <source>
        <dbReference type="EMBL" id="CAD8113155.1"/>
    </source>
</evidence>
<keyword evidence="1" id="KW-0472">Membrane</keyword>
<dbReference type="EMBL" id="CAJJDN010000102">
    <property type="protein sequence ID" value="CAD8113155.1"/>
    <property type="molecule type" value="Genomic_DNA"/>
</dbReference>
<feature type="signal peptide" evidence="2">
    <location>
        <begin position="1"/>
        <end position="16"/>
    </location>
</feature>
<name>A0A8S1QFC1_9CILI</name>
<reference evidence="3" key="1">
    <citation type="submission" date="2021-01" db="EMBL/GenBank/DDBJ databases">
        <authorList>
            <consortium name="Genoscope - CEA"/>
            <person name="William W."/>
        </authorList>
    </citation>
    <scope>NUCLEOTIDE SEQUENCE</scope>
</reference>
<keyword evidence="1" id="KW-0812">Transmembrane</keyword>
<keyword evidence="1" id="KW-1133">Transmembrane helix</keyword>
<evidence type="ECO:0000313" key="4">
    <source>
        <dbReference type="Proteomes" id="UP000692954"/>
    </source>
</evidence>
<dbReference type="Proteomes" id="UP000692954">
    <property type="component" value="Unassembled WGS sequence"/>
</dbReference>
<dbReference type="AlphaFoldDB" id="A0A8S1QFC1"/>
<accession>A0A8S1QFC1</accession>
<feature type="chain" id="PRO_5035722109" evidence="2">
    <location>
        <begin position="17"/>
        <end position="133"/>
    </location>
</feature>
<keyword evidence="4" id="KW-1185">Reference proteome</keyword>
<gene>
    <name evidence="3" type="ORF">PSON_ATCC_30995.1.T1020140</name>
</gene>
<evidence type="ECO:0000256" key="1">
    <source>
        <dbReference type="SAM" id="Phobius"/>
    </source>
</evidence>
<keyword evidence="2" id="KW-0732">Signal</keyword>
<proteinExistence type="predicted"/>
<protein>
    <submittedName>
        <fullName evidence="3">Uncharacterized protein</fullName>
    </submittedName>
</protein>
<organism evidence="3 4">
    <name type="scientific">Paramecium sonneborni</name>
    <dbReference type="NCBI Taxonomy" id="65129"/>
    <lineage>
        <taxon>Eukaryota</taxon>
        <taxon>Sar</taxon>
        <taxon>Alveolata</taxon>
        <taxon>Ciliophora</taxon>
        <taxon>Intramacronucleata</taxon>
        <taxon>Oligohymenophorea</taxon>
        <taxon>Peniculida</taxon>
        <taxon>Parameciidae</taxon>
        <taxon>Paramecium</taxon>
    </lineage>
</organism>
<feature type="transmembrane region" description="Helical" evidence="1">
    <location>
        <begin position="43"/>
        <end position="62"/>
    </location>
</feature>
<comment type="caution">
    <text evidence="3">The sequence shown here is derived from an EMBL/GenBank/DDBJ whole genome shotgun (WGS) entry which is preliminary data.</text>
</comment>
<sequence length="133" mass="15483">MVQVFILLIHKNLAQAHTKGPPNSLYPIIQKYFIRKIYINLRLPSNLIFLSIVVLIVALTRLSSNTGDNKDRSEKEPRIGRNQIPSSLVNKPWQLFEKDEFQIIYLKDVQCEWKNSKLFVCSFTILSTLHIND</sequence>